<protein>
    <submittedName>
        <fullName evidence="5">Metalloregulator ArsR/SmtB family transcription factor</fullName>
    </submittedName>
</protein>
<dbReference type="InterPro" id="IPR018656">
    <property type="entry name" value="DUF2087"/>
</dbReference>
<organism evidence="5 6">
    <name type="scientific">Halobacillus yeomjeoni</name>
    <dbReference type="NCBI Taxonomy" id="311194"/>
    <lineage>
        <taxon>Bacteria</taxon>
        <taxon>Bacillati</taxon>
        <taxon>Bacillota</taxon>
        <taxon>Bacilli</taxon>
        <taxon>Bacillales</taxon>
        <taxon>Bacillaceae</taxon>
        <taxon>Halobacillus</taxon>
    </lineage>
</organism>
<keyword evidence="3" id="KW-0804">Transcription</keyword>
<dbReference type="InterPro" id="IPR011991">
    <property type="entry name" value="ArsR-like_HTH"/>
</dbReference>
<dbReference type="SUPFAM" id="SSF46785">
    <property type="entry name" value="Winged helix' DNA-binding domain"/>
    <property type="match status" value="1"/>
</dbReference>
<dbReference type="NCBIfam" id="NF033788">
    <property type="entry name" value="HTH_metalloreg"/>
    <property type="match status" value="1"/>
</dbReference>
<dbReference type="Proteomes" id="UP000614490">
    <property type="component" value="Unassembled WGS sequence"/>
</dbReference>
<evidence type="ECO:0000313" key="5">
    <source>
        <dbReference type="EMBL" id="MBH0229111.1"/>
    </source>
</evidence>
<dbReference type="EMBL" id="JADZSC010000001">
    <property type="protein sequence ID" value="MBH0229111.1"/>
    <property type="molecule type" value="Genomic_DNA"/>
</dbReference>
<dbReference type="PRINTS" id="PR00778">
    <property type="entry name" value="HTHARSR"/>
</dbReference>
<evidence type="ECO:0000259" key="4">
    <source>
        <dbReference type="PROSITE" id="PS50987"/>
    </source>
</evidence>
<gene>
    <name evidence="5" type="ORF">H0267_02685</name>
</gene>
<dbReference type="GO" id="GO:0003700">
    <property type="term" value="F:DNA-binding transcription factor activity"/>
    <property type="evidence" value="ECO:0007669"/>
    <property type="project" value="InterPro"/>
</dbReference>
<evidence type="ECO:0000256" key="1">
    <source>
        <dbReference type="ARBA" id="ARBA00023015"/>
    </source>
</evidence>
<keyword evidence="2" id="KW-0238">DNA-binding</keyword>
<dbReference type="Pfam" id="PF09860">
    <property type="entry name" value="DUF2087"/>
    <property type="match status" value="1"/>
</dbReference>
<accession>A0A931MU43</accession>
<sequence length="189" mass="22262">MQLDKLVNFHKAVGDPTRIKIIILLKEGPLHGQAISHKLGLKPPTITHHISKLRDIGLVYQRREGNTIYFHLHKKMLEFSAKGILNLGEETMMEITEKEKLSIIKNFFDGDGRLTNIPSKRKKKIVILAYLVQNLSAGKNYTEKEINEYIKKYHEDFATIRREWIMHQFMFRQDNVYELNPKVMWPMVF</sequence>
<dbReference type="PANTHER" id="PTHR33154">
    <property type="entry name" value="TRANSCRIPTIONAL REGULATOR, ARSR FAMILY"/>
    <property type="match status" value="1"/>
</dbReference>
<dbReference type="PROSITE" id="PS50987">
    <property type="entry name" value="HTH_ARSR_2"/>
    <property type="match status" value="1"/>
</dbReference>
<dbReference type="Gene3D" id="1.10.10.10">
    <property type="entry name" value="Winged helix-like DNA-binding domain superfamily/Winged helix DNA-binding domain"/>
    <property type="match status" value="1"/>
</dbReference>
<dbReference type="InterPro" id="IPR051081">
    <property type="entry name" value="HTH_MetalResp_TranReg"/>
</dbReference>
<evidence type="ECO:0000313" key="6">
    <source>
        <dbReference type="Proteomes" id="UP000614490"/>
    </source>
</evidence>
<feature type="domain" description="HTH arsR-type" evidence="4">
    <location>
        <begin position="1"/>
        <end position="92"/>
    </location>
</feature>
<name>A0A931MU43_9BACI</name>
<dbReference type="GO" id="GO:0003677">
    <property type="term" value="F:DNA binding"/>
    <property type="evidence" value="ECO:0007669"/>
    <property type="project" value="UniProtKB-KW"/>
</dbReference>
<dbReference type="SMART" id="SM00418">
    <property type="entry name" value="HTH_ARSR"/>
    <property type="match status" value="1"/>
</dbReference>
<dbReference type="CDD" id="cd00090">
    <property type="entry name" value="HTH_ARSR"/>
    <property type="match status" value="1"/>
</dbReference>
<dbReference type="InterPro" id="IPR036390">
    <property type="entry name" value="WH_DNA-bd_sf"/>
</dbReference>
<keyword evidence="1" id="KW-0805">Transcription regulation</keyword>
<reference evidence="5 6" key="1">
    <citation type="journal article" date="2005" name="Int. J. Syst. Evol. Microbiol.">
        <title>Halobacillus yeomjeoni sp. nov., isolated from a marine solar saltern in Korea.</title>
        <authorList>
            <person name="Yoon J.H."/>
            <person name="Kang S.J."/>
            <person name="Lee C.H."/>
            <person name="Oh H.W."/>
            <person name="Oh T.K."/>
        </authorList>
    </citation>
    <scope>NUCLEOTIDE SEQUENCE [LARGE SCALE GENOMIC DNA]</scope>
    <source>
        <strain evidence="5 6">KCTC 3957</strain>
    </source>
</reference>
<dbReference type="PANTHER" id="PTHR33154:SF33">
    <property type="entry name" value="TRANSCRIPTIONAL REPRESSOR SDPR"/>
    <property type="match status" value="1"/>
</dbReference>
<evidence type="ECO:0000256" key="3">
    <source>
        <dbReference type="ARBA" id="ARBA00023163"/>
    </source>
</evidence>
<dbReference type="Pfam" id="PF01022">
    <property type="entry name" value="HTH_5"/>
    <property type="match status" value="1"/>
</dbReference>
<dbReference type="RefSeq" id="WP_197315742.1">
    <property type="nucleotide sequence ID" value="NZ_JADZSC010000001.1"/>
</dbReference>
<evidence type="ECO:0000256" key="2">
    <source>
        <dbReference type="ARBA" id="ARBA00023125"/>
    </source>
</evidence>
<proteinExistence type="predicted"/>
<dbReference type="InterPro" id="IPR036388">
    <property type="entry name" value="WH-like_DNA-bd_sf"/>
</dbReference>
<comment type="caution">
    <text evidence="5">The sequence shown here is derived from an EMBL/GenBank/DDBJ whole genome shotgun (WGS) entry which is preliminary data.</text>
</comment>
<keyword evidence="6" id="KW-1185">Reference proteome</keyword>
<dbReference type="InterPro" id="IPR001845">
    <property type="entry name" value="HTH_ArsR_DNA-bd_dom"/>
</dbReference>
<dbReference type="AlphaFoldDB" id="A0A931MU43"/>